<dbReference type="EMBL" id="JAGSPD010000002">
    <property type="protein sequence ID" value="MBV7268120.1"/>
    <property type="molecule type" value="Genomic_DNA"/>
</dbReference>
<evidence type="ECO:0000313" key="2">
    <source>
        <dbReference type="Proteomes" id="UP001138894"/>
    </source>
</evidence>
<dbReference type="Pfam" id="PF02482">
    <property type="entry name" value="Ribosomal_S30AE"/>
    <property type="match status" value="1"/>
</dbReference>
<gene>
    <name evidence="1" type="primary">raiA</name>
    <name evidence="1" type="ORF">KCG49_02815</name>
</gene>
<dbReference type="NCBIfam" id="TIGR00741">
    <property type="entry name" value="yfiA"/>
    <property type="match status" value="1"/>
</dbReference>
<reference evidence="1" key="1">
    <citation type="submission" date="2021-04" db="EMBL/GenBank/DDBJ databases">
        <authorList>
            <person name="Pira H."/>
            <person name="Risdian C."/>
            <person name="Wink J."/>
        </authorList>
    </citation>
    <scope>NUCLEOTIDE SEQUENCE</scope>
    <source>
        <strain evidence="1">WHY3</strain>
    </source>
</reference>
<comment type="caution">
    <text evidence="1">The sequence shown here is derived from an EMBL/GenBank/DDBJ whole genome shotgun (WGS) entry which is preliminary data.</text>
</comment>
<protein>
    <submittedName>
        <fullName evidence="1">Ribosome-associated translation inhibitor RaiA</fullName>
    </submittedName>
</protein>
<keyword evidence="2" id="KW-1185">Reference proteome</keyword>
<dbReference type="AlphaFoldDB" id="A0A9X1JM64"/>
<accession>A0A9X1JM64</accession>
<dbReference type="Proteomes" id="UP001138894">
    <property type="component" value="Unassembled WGS sequence"/>
</dbReference>
<proteinExistence type="predicted"/>
<sequence length="107" mass="12382">MSNDNINNNVIFEYHDVTASDTLEKYTKDKLQTLFTRFDFVIRADVFFKTENTTSDDTGMKCGIRLSAPGPRLFAESSHNTFQNAVDESINELTRQLQKRKETMKSY</sequence>
<dbReference type="RefSeq" id="WP_218544668.1">
    <property type="nucleotide sequence ID" value="NZ_JAGSPD010000002.1"/>
</dbReference>
<name>A0A9X1JM64_9FLAO</name>
<dbReference type="InterPro" id="IPR003489">
    <property type="entry name" value="RHF/RaiA"/>
</dbReference>
<evidence type="ECO:0000313" key="1">
    <source>
        <dbReference type="EMBL" id="MBV7268120.1"/>
    </source>
</evidence>
<organism evidence="1 2">
    <name type="scientific">Winogradskyella luteola</name>
    <dbReference type="NCBI Taxonomy" id="2828330"/>
    <lineage>
        <taxon>Bacteria</taxon>
        <taxon>Pseudomonadati</taxon>
        <taxon>Bacteroidota</taxon>
        <taxon>Flavobacteriia</taxon>
        <taxon>Flavobacteriales</taxon>
        <taxon>Flavobacteriaceae</taxon>
        <taxon>Winogradskyella</taxon>
    </lineage>
</organism>